<gene>
    <name evidence="4" type="ORF">GCM10009768_06260</name>
</gene>
<dbReference type="InterPro" id="IPR001647">
    <property type="entry name" value="HTH_TetR"/>
</dbReference>
<dbReference type="PANTHER" id="PTHR30328:SF54">
    <property type="entry name" value="HTH-TYPE TRANSCRIPTIONAL REPRESSOR SCO4008"/>
    <property type="match status" value="1"/>
</dbReference>
<keyword evidence="5" id="KW-1185">Reference proteome</keyword>
<feature type="DNA-binding region" description="H-T-H motif" evidence="2">
    <location>
        <begin position="32"/>
        <end position="51"/>
    </location>
</feature>
<comment type="caution">
    <text evidence="4">The sequence shown here is derived from an EMBL/GenBank/DDBJ whole genome shotgun (WGS) entry which is preliminary data.</text>
</comment>
<reference evidence="4 5" key="1">
    <citation type="journal article" date="2019" name="Int. J. Syst. Evol. Microbiol.">
        <title>The Global Catalogue of Microorganisms (GCM) 10K type strain sequencing project: providing services to taxonomists for standard genome sequencing and annotation.</title>
        <authorList>
            <consortium name="The Broad Institute Genomics Platform"/>
            <consortium name="The Broad Institute Genome Sequencing Center for Infectious Disease"/>
            <person name="Wu L."/>
            <person name="Ma J."/>
        </authorList>
    </citation>
    <scope>NUCLEOTIDE SEQUENCE [LARGE SCALE GENOMIC DNA]</scope>
    <source>
        <strain evidence="4 5">JCM 14736</strain>
    </source>
</reference>
<dbReference type="Pfam" id="PF00440">
    <property type="entry name" value="TetR_N"/>
    <property type="match status" value="1"/>
</dbReference>
<evidence type="ECO:0000256" key="1">
    <source>
        <dbReference type="ARBA" id="ARBA00023125"/>
    </source>
</evidence>
<dbReference type="PRINTS" id="PR00455">
    <property type="entry name" value="HTHTETR"/>
</dbReference>
<sequence length="186" mass="19749">MGRQAGRSPEETRLSVLDAAAHEFRAHGLQASLDRIAASAGVSKGGLKYHFASKDDLVLALAQHLLEGFRENVRARFDSADSRPGALTRAYISARTSIDPAIALQHQDLVLITMLSTVPVVQDLALADSAQWDRDFADDGLPPHVFEVAVAAADGASCAAAWGSLTDDGALDRLRGYLIDLTLDAG</sequence>
<organism evidence="4 5">
    <name type="scientific">Leucobacter iarius</name>
    <dbReference type="NCBI Taxonomy" id="333963"/>
    <lineage>
        <taxon>Bacteria</taxon>
        <taxon>Bacillati</taxon>
        <taxon>Actinomycetota</taxon>
        <taxon>Actinomycetes</taxon>
        <taxon>Micrococcales</taxon>
        <taxon>Microbacteriaceae</taxon>
        <taxon>Leucobacter</taxon>
    </lineage>
</organism>
<accession>A0ABN2L967</accession>
<dbReference type="SUPFAM" id="SSF46689">
    <property type="entry name" value="Homeodomain-like"/>
    <property type="match status" value="1"/>
</dbReference>
<dbReference type="InterPro" id="IPR041479">
    <property type="entry name" value="TetR_CgmR_C"/>
</dbReference>
<evidence type="ECO:0000313" key="5">
    <source>
        <dbReference type="Proteomes" id="UP001500851"/>
    </source>
</evidence>
<dbReference type="InterPro" id="IPR009057">
    <property type="entry name" value="Homeodomain-like_sf"/>
</dbReference>
<feature type="domain" description="HTH tetR-type" evidence="3">
    <location>
        <begin position="10"/>
        <end position="69"/>
    </location>
</feature>
<evidence type="ECO:0000313" key="4">
    <source>
        <dbReference type="EMBL" id="GAA1780147.1"/>
    </source>
</evidence>
<dbReference type="PANTHER" id="PTHR30328">
    <property type="entry name" value="TRANSCRIPTIONAL REPRESSOR"/>
    <property type="match status" value="1"/>
</dbReference>
<evidence type="ECO:0000256" key="2">
    <source>
        <dbReference type="PROSITE-ProRule" id="PRU00335"/>
    </source>
</evidence>
<dbReference type="Proteomes" id="UP001500851">
    <property type="component" value="Unassembled WGS sequence"/>
</dbReference>
<dbReference type="Gene3D" id="1.10.357.10">
    <property type="entry name" value="Tetracycline Repressor, domain 2"/>
    <property type="match status" value="1"/>
</dbReference>
<dbReference type="PROSITE" id="PS50977">
    <property type="entry name" value="HTH_TETR_2"/>
    <property type="match status" value="1"/>
</dbReference>
<keyword evidence="1 2" id="KW-0238">DNA-binding</keyword>
<name>A0ABN2L967_9MICO</name>
<dbReference type="EMBL" id="BAAAOB010000001">
    <property type="protein sequence ID" value="GAA1780147.1"/>
    <property type="molecule type" value="Genomic_DNA"/>
</dbReference>
<dbReference type="InterPro" id="IPR050109">
    <property type="entry name" value="HTH-type_TetR-like_transc_reg"/>
</dbReference>
<dbReference type="RefSeq" id="WP_344029178.1">
    <property type="nucleotide sequence ID" value="NZ_BAAAOB010000001.1"/>
</dbReference>
<protein>
    <submittedName>
        <fullName evidence="4">TetR family transcriptional regulator</fullName>
    </submittedName>
</protein>
<proteinExistence type="predicted"/>
<evidence type="ECO:0000259" key="3">
    <source>
        <dbReference type="PROSITE" id="PS50977"/>
    </source>
</evidence>
<dbReference type="Pfam" id="PF17937">
    <property type="entry name" value="TetR_C_28"/>
    <property type="match status" value="1"/>
</dbReference>